<dbReference type="Pfam" id="PF13646">
    <property type="entry name" value="HEAT_2"/>
    <property type="match status" value="1"/>
</dbReference>
<dbReference type="EMBL" id="JABBJJ010000391">
    <property type="protein sequence ID" value="NMO22172.1"/>
    <property type="molecule type" value="Genomic_DNA"/>
</dbReference>
<dbReference type="GO" id="GO:0016491">
    <property type="term" value="F:oxidoreductase activity"/>
    <property type="evidence" value="ECO:0007669"/>
    <property type="project" value="TreeGrafter"/>
</dbReference>
<keyword evidence="2" id="KW-1185">Reference proteome</keyword>
<evidence type="ECO:0000313" key="1">
    <source>
        <dbReference type="EMBL" id="NMO22172.1"/>
    </source>
</evidence>
<protein>
    <submittedName>
        <fullName evidence="1">HEAT repeat domain-containing protein</fullName>
    </submittedName>
</protein>
<dbReference type="PANTHER" id="PTHR12697:SF38">
    <property type="entry name" value="PBS LYASE HEAT DOMAIN PROTEIN REPEAT-CONTAINING PROTEIN"/>
    <property type="match status" value="1"/>
</dbReference>
<dbReference type="SMART" id="SM00567">
    <property type="entry name" value="EZ_HEAT"/>
    <property type="match status" value="3"/>
</dbReference>
<dbReference type="Proteomes" id="UP000518300">
    <property type="component" value="Unassembled WGS sequence"/>
</dbReference>
<dbReference type="InterPro" id="IPR011989">
    <property type="entry name" value="ARM-like"/>
</dbReference>
<reference evidence="1 2" key="1">
    <citation type="submission" date="2020-04" db="EMBL/GenBank/DDBJ databases">
        <title>Draft genome of Pyxidicoccus fallax type strain.</title>
        <authorList>
            <person name="Whitworth D.E."/>
        </authorList>
    </citation>
    <scope>NUCLEOTIDE SEQUENCE [LARGE SCALE GENOMIC DNA]</scope>
    <source>
        <strain evidence="1 2">DSM 14698</strain>
    </source>
</reference>
<sequence length="231" mass="25826">MGYVWVPSSHTQYEAAADGTTGPVTRAPRFIEWDGWQGFPHFDDWLRLLIERFLAPWGYTLNGRVTWQGEDEEDRGALIVTDNVLTVEREDAPEELEEQAPEEPPPDLLEQLKHADVAVRREAIAALVSIAPDHRRTLEVLRAVLREDAHEWVRLDAAEALGGLGASAREATPELLRALEDPNEPVAAAAVWSLGEIGNPSQGVREALERASRSPRFGVRFRAEEALRKLQ</sequence>
<dbReference type="InterPro" id="IPR016024">
    <property type="entry name" value="ARM-type_fold"/>
</dbReference>
<gene>
    <name evidence="1" type="ORF">HG543_46040</name>
</gene>
<dbReference type="Gene3D" id="1.25.10.10">
    <property type="entry name" value="Leucine-rich Repeat Variant"/>
    <property type="match status" value="1"/>
</dbReference>
<organism evidence="1 2">
    <name type="scientific">Pyxidicoccus fallax</name>
    <dbReference type="NCBI Taxonomy" id="394095"/>
    <lineage>
        <taxon>Bacteria</taxon>
        <taxon>Pseudomonadati</taxon>
        <taxon>Myxococcota</taxon>
        <taxon>Myxococcia</taxon>
        <taxon>Myxococcales</taxon>
        <taxon>Cystobacterineae</taxon>
        <taxon>Myxococcaceae</taxon>
        <taxon>Pyxidicoccus</taxon>
    </lineage>
</organism>
<dbReference type="RefSeq" id="WP_169351329.1">
    <property type="nucleotide sequence ID" value="NZ_JABBJJ010000391.1"/>
</dbReference>
<name>A0A848LX97_9BACT</name>
<comment type="caution">
    <text evidence="1">The sequence shown here is derived from an EMBL/GenBank/DDBJ whole genome shotgun (WGS) entry which is preliminary data.</text>
</comment>
<dbReference type="SUPFAM" id="SSF48371">
    <property type="entry name" value="ARM repeat"/>
    <property type="match status" value="1"/>
</dbReference>
<dbReference type="AlphaFoldDB" id="A0A848LX97"/>
<evidence type="ECO:0000313" key="2">
    <source>
        <dbReference type="Proteomes" id="UP000518300"/>
    </source>
</evidence>
<dbReference type="InterPro" id="IPR004155">
    <property type="entry name" value="PBS_lyase_HEAT"/>
</dbReference>
<proteinExistence type="predicted"/>
<dbReference type="PANTHER" id="PTHR12697">
    <property type="entry name" value="PBS LYASE HEAT-LIKE PROTEIN"/>
    <property type="match status" value="1"/>
</dbReference>
<accession>A0A848LX97</accession>